<keyword evidence="2" id="KW-1185">Reference proteome</keyword>
<dbReference type="EMBL" id="ML976051">
    <property type="protein sequence ID" value="KAF1941188.1"/>
    <property type="molecule type" value="Genomic_DNA"/>
</dbReference>
<dbReference type="OrthoDB" id="5428890at2759"/>
<organism evidence="1 2">
    <name type="scientific">Clathrospora elynae</name>
    <dbReference type="NCBI Taxonomy" id="706981"/>
    <lineage>
        <taxon>Eukaryota</taxon>
        <taxon>Fungi</taxon>
        <taxon>Dikarya</taxon>
        <taxon>Ascomycota</taxon>
        <taxon>Pezizomycotina</taxon>
        <taxon>Dothideomycetes</taxon>
        <taxon>Pleosporomycetidae</taxon>
        <taxon>Pleosporales</taxon>
        <taxon>Diademaceae</taxon>
        <taxon>Clathrospora</taxon>
    </lineage>
</organism>
<dbReference type="Proteomes" id="UP000800038">
    <property type="component" value="Unassembled WGS sequence"/>
</dbReference>
<protein>
    <submittedName>
        <fullName evidence="1">Uncharacterized protein</fullName>
    </submittedName>
</protein>
<sequence length="184" mass="20659">MLTSTCFFDKAYVQSLRKLEPEERQELIQKFWPVANSSLGVFDDSAGETFLDCVTDELERCGIIDVSFLLETSAAQSPLSIFSKRNLSRPYGDVMKDLSSQYLNVPPIAIRRSIELAVRLWLTLNTHSADILLGSISAEGNPLEWDQNLALSQLVEKQCAIRIRFHGPETSPRFDAGFTAAFRP</sequence>
<gene>
    <name evidence="1" type="ORF">EJ02DRAFT_209064</name>
</gene>
<evidence type="ECO:0000313" key="1">
    <source>
        <dbReference type="EMBL" id="KAF1941188.1"/>
    </source>
</evidence>
<accession>A0A6A5SNH0</accession>
<proteinExistence type="predicted"/>
<dbReference type="AlphaFoldDB" id="A0A6A5SNH0"/>
<reference evidence="1" key="1">
    <citation type="journal article" date="2020" name="Stud. Mycol.">
        <title>101 Dothideomycetes genomes: a test case for predicting lifestyles and emergence of pathogens.</title>
        <authorList>
            <person name="Haridas S."/>
            <person name="Albert R."/>
            <person name="Binder M."/>
            <person name="Bloem J."/>
            <person name="Labutti K."/>
            <person name="Salamov A."/>
            <person name="Andreopoulos B."/>
            <person name="Baker S."/>
            <person name="Barry K."/>
            <person name="Bills G."/>
            <person name="Bluhm B."/>
            <person name="Cannon C."/>
            <person name="Castanera R."/>
            <person name="Culley D."/>
            <person name="Daum C."/>
            <person name="Ezra D."/>
            <person name="Gonzalez J."/>
            <person name="Henrissat B."/>
            <person name="Kuo A."/>
            <person name="Liang C."/>
            <person name="Lipzen A."/>
            <person name="Lutzoni F."/>
            <person name="Magnuson J."/>
            <person name="Mondo S."/>
            <person name="Nolan M."/>
            <person name="Ohm R."/>
            <person name="Pangilinan J."/>
            <person name="Park H.-J."/>
            <person name="Ramirez L."/>
            <person name="Alfaro M."/>
            <person name="Sun H."/>
            <person name="Tritt A."/>
            <person name="Yoshinaga Y."/>
            <person name="Zwiers L.-H."/>
            <person name="Turgeon B."/>
            <person name="Goodwin S."/>
            <person name="Spatafora J."/>
            <person name="Crous P."/>
            <person name="Grigoriev I."/>
        </authorList>
    </citation>
    <scope>NUCLEOTIDE SEQUENCE</scope>
    <source>
        <strain evidence="1">CBS 161.51</strain>
    </source>
</reference>
<name>A0A6A5SNH0_9PLEO</name>
<evidence type="ECO:0000313" key="2">
    <source>
        <dbReference type="Proteomes" id="UP000800038"/>
    </source>
</evidence>